<keyword evidence="9" id="KW-1185">Reference proteome</keyword>
<keyword evidence="3" id="KW-0731">Sigma factor</keyword>
<protein>
    <submittedName>
        <fullName evidence="8">RNA polymerase sigma-70 factor (ECF subfamily)</fullName>
    </submittedName>
</protein>
<dbReference type="InterPro" id="IPR039425">
    <property type="entry name" value="RNA_pol_sigma-70-like"/>
</dbReference>
<dbReference type="Pfam" id="PF04542">
    <property type="entry name" value="Sigma70_r2"/>
    <property type="match status" value="1"/>
</dbReference>
<dbReference type="GO" id="GO:0016987">
    <property type="term" value="F:sigma factor activity"/>
    <property type="evidence" value="ECO:0007669"/>
    <property type="project" value="UniProtKB-KW"/>
</dbReference>
<gene>
    <name evidence="8" type="ORF">HNQ39_002021</name>
</gene>
<dbReference type="GO" id="GO:0003677">
    <property type="term" value="F:DNA binding"/>
    <property type="evidence" value="ECO:0007669"/>
    <property type="project" value="UniProtKB-KW"/>
</dbReference>
<feature type="domain" description="RNA polymerase sigma-70 region 2" evidence="6">
    <location>
        <begin position="25"/>
        <end position="91"/>
    </location>
</feature>
<dbReference type="InterPro" id="IPR007627">
    <property type="entry name" value="RNA_pol_sigma70_r2"/>
</dbReference>
<dbReference type="SUPFAM" id="SSF88946">
    <property type="entry name" value="Sigma2 domain of RNA polymerase sigma factors"/>
    <property type="match status" value="1"/>
</dbReference>
<evidence type="ECO:0000313" key="9">
    <source>
        <dbReference type="Proteomes" id="UP000520814"/>
    </source>
</evidence>
<keyword evidence="2" id="KW-0805">Transcription regulation</keyword>
<dbReference type="InterPro" id="IPR013249">
    <property type="entry name" value="RNA_pol_sigma70_r4_t2"/>
</dbReference>
<dbReference type="PANTHER" id="PTHR43133:SF8">
    <property type="entry name" value="RNA POLYMERASE SIGMA FACTOR HI_1459-RELATED"/>
    <property type="match status" value="1"/>
</dbReference>
<dbReference type="AlphaFoldDB" id="A0A7W9SPS9"/>
<evidence type="ECO:0000256" key="3">
    <source>
        <dbReference type="ARBA" id="ARBA00023082"/>
    </source>
</evidence>
<dbReference type="RefSeq" id="WP_184194793.1">
    <property type="nucleotide sequence ID" value="NZ_JACHGW010000002.1"/>
</dbReference>
<dbReference type="InterPro" id="IPR014284">
    <property type="entry name" value="RNA_pol_sigma-70_dom"/>
</dbReference>
<dbReference type="NCBIfam" id="TIGR02937">
    <property type="entry name" value="sigma70-ECF"/>
    <property type="match status" value="1"/>
</dbReference>
<keyword evidence="5" id="KW-0804">Transcription</keyword>
<evidence type="ECO:0000256" key="5">
    <source>
        <dbReference type="ARBA" id="ARBA00023163"/>
    </source>
</evidence>
<dbReference type="InterPro" id="IPR036388">
    <property type="entry name" value="WH-like_DNA-bd_sf"/>
</dbReference>
<proteinExistence type="inferred from homology"/>
<evidence type="ECO:0000256" key="2">
    <source>
        <dbReference type="ARBA" id="ARBA00023015"/>
    </source>
</evidence>
<dbReference type="Pfam" id="PF08281">
    <property type="entry name" value="Sigma70_r4_2"/>
    <property type="match status" value="1"/>
</dbReference>
<evidence type="ECO:0000259" key="6">
    <source>
        <dbReference type="Pfam" id="PF04542"/>
    </source>
</evidence>
<evidence type="ECO:0000313" key="8">
    <source>
        <dbReference type="EMBL" id="MBB6050230.1"/>
    </source>
</evidence>
<organism evidence="8 9">
    <name type="scientific">Armatimonas rosea</name>
    <dbReference type="NCBI Taxonomy" id="685828"/>
    <lineage>
        <taxon>Bacteria</taxon>
        <taxon>Bacillati</taxon>
        <taxon>Armatimonadota</taxon>
        <taxon>Armatimonadia</taxon>
        <taxon>Armatimonadales</taxon>
        <taxon>Armatimonadaceae</taxon>
        <taxon>Armatimonas</taxon>
    </lineage>
</organism>
<dbReference type="GO" id="GO:0006352">
    <property type="term" value="P:DNA-templated transcription initiation"/>
    <property type="evidence" value="ECO:0007669"/>
    <property type="project" value="InterPro"/>
</dbReference>
<comment type="similarity">
    <text evidence="1">Belongs to the sigma-70 factor family. ECF subfamily.</text>
</comment>
<dbReference type="InterPro" id="IPR013324">
    <property type="entry name" value="RNA_pol_sigma_r3/r4-like"/>
</dbReference>
<dbReference type="EMBL" id="JACHGW010000002">
    <property type="protein sequence ID" value="MBB6050230.1"/>
    <property type="molecule type" value="Genomic_DNA"/>
</dbReference>
<sequence>MQQEASDEALMERAQSGDREAFATLYVRHRPALAAFLTRFTGSATLAEDLAQESFVRLWEARARFETRRKFRVWLYVAAKNLALNALKARQTQALPDNYESGEPPRTSLLGEAVAEALQALPEPQRLVLVLTVYEQFSHKEAAEALGCTEVSARVLAFRARQALKKRLAPLLEGEYETESI</sequence>
<dbReference type="Gene3D" id="1.10.1740.10">
    <property type="match status" value="1"/>
</dbReference>
<dbReference type="Gene3D" id="1.10.10.10">
    <property type="entry name" value="Winged helix-like DNA-binding domain superfamily/Winged helix DNA-binding domain"/>
    <property type="match status" value="1"/>
</dbReference>
<accession>A0A7W9SPS9</accession>
<name>A0A7W9SPS9_ARMRO</name>
<feature type="domain" description="RNA polymerase sigma factor 70 region 4 type 2" evidence="7">
    <location>
        <begin position="112"/>
        <end position="164"/>
    </location>
</feature>
<evidence type="ECO:0000256" key="1">
    <source>
        <dbReference type="ARBA" id="ARBA00010641"/>
    </source>
</evidence>
<comment type="caution">
    <text evidence="8">The sequence shown here is derived from an EMBL/GenBank/DDBJ whole genome shotgun (WGS) entry which is preliminary data.</text>
</comment>
<evidence type="ECO:0000256" key="4">
    <source>
        <dbReference type="ARBA" id="ARBA00023125"/>
    </source>
</evidence>
<evidence type="ECO:0000259" key="7">
    <source>
        <dbReference type="Pfam" id="PF08281"/>
    </source>
</evidence>
<dbReference type="InterPro" id="IPR013325">
    <property type="entry name" value="RNA_pol_sigma_r2"/>
</dbReference>
<dbReference type="PANTHER" id="PTHR43133">
    <property type="entry name" value="RNA POLYMERASE ECF-TYPE SIGMA FACTO"/>
    <property type="match status" value="1"/>
</dbReference>
<keyword evidence="4" id="KW-0238">DNA-binding</keyword>
<reference evidence="8 9" key="1">
    <citation type="submission" date="2020-08" db="EMBL/GenBank/DDBJ databases">
        <title>Genomic Encyclopedia of Type Strains, Phase IV (KMG-IV): sequencing the most valuable type-strain genomes for metagenomic binning, comparative biology and taxonomic classification.</title>
        <authorList>
            <person name="Goeker M."/>
        </authorList>
    </citation>
    <scope>NUCLEOTIDE SEQUENCE [LARGE SCALE GENOMIC DNA]</scope>
    <source>
        <strain evidence="8 9">DSM 23562</strain>
    </source>
</reference>
<dbReference type="Proteomes" id="UP000520814">
    <property type="component" value="Unassembled WGS sequence"/>
</dbReference>
<dbReference type="CDD" id="cd06171">
    <property type="entry name" value="Sigma70_r4"/>
    <property type="match status" value="1"/>
</dbReference>
<dbReference type="SUPFAM" id="SSF88659">
    <property type="entry name" value="Sigma3 and sigma4 domains of RNA polymerase sigma factors"/>
    <property type="match status" value="1"/>
</dbReference>